<name>A0A4Q7VEX1_9BURK</name>
<gene>
    <name evidence="9" type="ORF">EV681_2651</name>
</gene>
<dbReference type="Proteomes" id="UP000293398">
    <property type="component" value="Unassembled WGS sequence"/>
</dbReference>
<keyword evidence="6" id="KW-0106">Calcium</keyword>
<keyword evidence="4 8" id="KW-0732">Signal</keyword>
<evidence type="ECO:0000256" key="3">
    <source>
        <dbReference type="ARBA" id="ARBA00022723"/>
    </source>
</evidence>
<dbReference type="GO" id="GO:0052689">
    <property type="term" value="F:carboxylic ester hydrolase activity"/>
    <property type="evidence" value="ECO:0007669"/>
    <property type="project" value="UniProtKB-KW"/>
</dbReference>
<comment type="caution">
    <text evidence="9">The sequence shown here is derived from an EMBL/GenBank/DDBJ whole genome shotgun (WGS) entry which is preliminary data.</text>
</comment>
<dbReference type="RefSeq" id="WP_207227067.1">
    <property type="nucleotide sequence ID" value="NZ_SHKO01000002.1"/>
</dbReference>
<reference evidence="9 10" key="1">
    <citation type="submission" date="2019-02" db="EMBL/GenBank/DDBJ databases">
        <title>Genomic Encyclopedia of Type Strains, Phase IV (KMG-IV): sequencing the most valuable type-strain genomes for metagenomic binning, comparative biology and taxonomic classification.</title>
        <authorList>
            <person name="Goeker M."/>
        </authorList>
    </citation>
    <scope>NUCLEOTIDE SEQUENCE [LARGE SCALE GENOMIC DNA]</scope>
    <source>
        <strain evidence="9 10">DSM 23814</strain>
    </source>
</reference>
<dbReference type="PANTHER" id="PTHR33938">
    <property type="entry name" value="FERULOYL ESTERASE B-RELATED"/>
    <property type="match status" value="1"/>
</dbReference>
<keyword evidence="10" id="KW-1185">Reference proteome</keyword>
<evidence type="ECO:0000256" key="6">
    <source>
        <dbReference type="ARBA" id="ARBA00022837"/>
    </source>
</evidence>
<evidence type="ECO:0000256" key="8">
    <source>
        <dbReference type="SAM" id="SignalP"/>
    </source>
</evidence>
<dbReference type="AlphaFoldDB" id="A0A4Q7VEX1"/>
<dbReference type="Gene3D" id="3.40.50.1820">
    <property type="entry name" value="alpha/beta hydrolase"/>
    <property type="match status" value="1"/>
</dbReference>
<feature type="signal peptide" evidence="8">
    <location>
        <begin position="1"/>
        <end position="25"/>
    </location>
</feature>
<dbReference type="InterPro" id="IPR029058">
    <property type="entry name" value="AB_hydrolase_fold"/>
</dbReference>
<evidence type="ECO:0000313" key="9">
    <source>
        <dbReference type="EMBL" id="RZT94233.1"/>
    </source>
</evidence>
<evidence type="ECO:0000256" key="1">
    <source>
        <dbReference type="ARBA" id="ARBA00006249"/>
    </source>
</evidence>
<evidence type="ECO:0000256" key="4">
    <source>
        <dbReference type="ARBA" id="ARBA00022729"/>
    </source>
</evidence>
<keyword evidence="2" id="KW-0719">Serine esterase</keyword>
<keyword evidence="3" id="KW-0479">Metal-binding</keyword>
<evidence type="ECO:0000256" key="5">
    <source>
        <dbReference type="ARBA" id="ARBA00022801"/>
    </source>
</evidence>
<feature type="chain" id="PRO_5020479345" evidence="8">
    <location>
        <begin position="26"/>
        <end position="572"/>
    </location>
</feature>
<sequence length="572" mass="61014">MPVVSSRFVTTLGVVCGLAMVAGCAATGQDGQAARSCSELNGTTVPAASIGLATRGATVTATQYQPPVSASPKSHQGYCKVLGDIAPVDPQAPAIKFQLNLPAHWNGKSLMIGGGGYNGVPAKTTDLLPAGPVDKPDPIGLGYATYGSDSGHQLADDPANPGKFALNQEALRNFAYEALKKTHDTAQYLIAGHYGKSAQLKYFAGGSTGGREALAVIQKWPRDFNGVIALYPAFAAAALDLQFGRITRALAQPGAYPNQQKREVLYKAGMQACDELDGVRDGLISNQRQCNRTFDPARATVDGRPLRCEGGADTGNQCLSDAQIRAMKVFASDIVFNPPLGSGEVRHAGFNTWGVDLGRPAGDSKLQATVNYLNLGSIAPAYPMPPNPAGSQSVPYHAGFWDQWAKYFITQDPAFNSLSLDPTRPGKWRKRINELTRLQDINQTDLSAFADHGGKLLIAHGVADGLVPTRATENYVRRVRATMGKQKADQFLRYYEIPGYGHAVSTVFNAGWDSLGVLENWVEKGAEPGPQVVADTAGVPGRTRPLCEYPAWPRYTGSGDVNQAASFECARQ</sequence>
<dbReference type="InterPro" id="IPR011118">
    <property type="entry name" value="Tannase/feruloyl_esterase"/>
</dbReference>
<dbReference type="EMBL" id="SHKO01000002">
    <property type="protein sequence ID" value="RZT94233.1"/>
    <property type="molecule type" value="Genomic_DNA"/>
</dbReference>
<evidence type="ECO:0000256" key="2">
    <source>
        <dbReference type="ARBA" id="ARBA00022487"/>
    </source>
</evidence>
<organism evidence="9 10">
    <name type="scientific">Advenella incenata</name>
    <dbReference type="NCBI Taxonomy" id="267800"/>
    <lineage>
        <taxon>Bacteria</taxon>
        <taxon>Pseudomonadati</taxon>
        <taxon>Pseudomonadota</taxon>
        <taxon>Betaproteobacteria</taxon>
        <taxon>Burkholderiales</taxon>
        <taxon>Alcaligenaceae</taxon>
    </lineage>
</organism>
<dbReference type="PROSITE" id="PS51257">
    <property type="entry name" value="PROKAR_LIPOPROTEIN"/>
    <property type="match status" value="1"/>
</dbReference>
<dbReference type="SUPFAM" id="SSF53474">
    <property type="entry name" value="alpha/beta-Hydrolases"/>
    <property type="match status" value="1"/>
</dbReference>
<proteinExistence type="inferred from homology"/>
<protein>
    <submittedName>
        <fullName evidence="9">Tannase/feruloyl esterase</fullName>
    </submittedName>
</protein>
<dbReference type="PANTHER" id="PTHR33938:SF15">
    <property type="entry name" value="FERULOYL ESTERASE B-RELATED"/>
    <property type="match status" value="1"/>
</dbReference>
<comment type="similarity">
    <text evidence="1">Belongs to the tannase family.</text>
</comment>
<dbReference type="Pfam" id="PF07519">
    <property type="entry name" value="Tannase"/>
    <property type="match status" value="1"/>
</dbReference>
<dbReference type="GO" id="GO:0046872">
    <property type="term" value="F:metal ion binding"/>
    <property type="evidence" value="ECO:0007669"/>
    <property type="project" value="UniProtKB-KW"/>
</dbReference>
<evidence type="ECO:0000256" key="7">
    <source>
        <dbReference type="ARBA" id="ARBA00023157"/>
    </source>
</evidence>
<keyword evidence="5" id="KW-0378">Hydrolase</keyword>
<accession>A0A4Q7VEX1</accession>
<evidence type="ECO:0000313" key="10">
    <source>
        <dbReference type="Proteomes" id="UP000293398"/>
    </source>
</evidence>
<keyword evidence="7" id="KW-1015">Disulfide bond</keyword>